<comment type="caution">
    <text evidence="3">The sequence shown here is derived from an EMBL/GenBank/DDBJ whole genome shotgun (WGS) entry which is preliminary data.</text>
</comment>
<dbReference type="Gene3D" id="1.25.40.880">
    <property type="entry name" value="Alkyl sulfatase, dimerisation domain"/>
    <property type="match status" value="1"/>
</dbReference>
<dbReference type="InterPro" id="IPR038536">
    <property type="entry name" value="Alkyl/aryl-sulf_dimr_sf"/>
</dbReference>
<dbReference type="InterPro" id="IPR052195">
    <property type="entry name" value="Bact_Alkyl/Aryl-Sulfatase"/>
</dbReference>
<dbReference type="RefSeq" id="WP_282542027.1">
    <property type="nucleotide sequence ID" value="NZ_JASCIQ010000008.1"/>
</dbReference>
<proteinExistence type="predicted"/>
<dbReference type="EMBL" id="JASCIQ010000008">
    <property type="protein sequence ID" value="MDI3404072.1"/>
    <property type="molecule type" value="Genomic_DNA"/>
</dbReference>
<organism evidence="3 4">
    <name type="scientific">Streptomyces cavernicola</name>
    <dbReference type="NCBI Taxonomy" id="3043613"/>
    <lineage>
        <taxon>Bacteria</taxon>
        <taxon>Bacillati</taxon>
        <taxon>Actinomycetota</taxon>
        <taxon>Actinomycetes</taxon>
        <taxon>Kitasatosporales</taxon>
        <taxon>Streptomycetaceae</taxon>
        <taxon>Streptomyces</taxon>
    </lineage>
</organism>
<dbReference type="InterPro" id="IPR001279">
    <property type="entry name" value="Metallo-B-lactamas"/>
</dbReference>
<protein>
    <submittedName>
        <fullName evidence="3">Alkyl sulfatase dimerization domain-containing protein</fullName>
    </submittedName>
</protein>
<dbReference type="Pfam" id="PF00753">
    <property type="entry name" value="Lactamase_B"/>
    <property type="match status" value="1"/>
</dbReference>
<dbReference type="InterPro" id="IPR036866">
    <property type="entry name" value="RibonucZ/Hydroxyglut_hydro"/>
</dbReference>
<dbReference type="SMART" id="SM00849">
    <property type="entry name" value="Lactamase_B"/>
    <property type="match status" value="1"/>
</dbReference>
<feature type="region of interest" description="Disordered" evidence="1">
    <location>
        <begin position="1"/>
        <end position="24"/>
    </location>
</feature>
<dbReference type="InterPro" id="IPR029228">
    <property type="entry name" value="Alkyl_sulf_dimr"/>
</dbReference>
<evidence type="ECO:0000256" key="1">
    <source>
        <dbReference type="SAM" id="MobiDB-lite"/>
    </source>
</evidence>
<reference evidence="3 4" key="1">
    <citation type="submission" date="2023-05" db="EMBL/GenBank/DDBJ databases">
        <title>Draft genome sequence of Streptomyces sp. B-S-A6 isolated from a cave soil in Thailand.</title>
        <authorList>
            <person name="Chamroensaksri N."/>
            <person name="Muangham S."/>
        </authorList>
    </citation>
    <scope>NUCLEOTIDE SEQUENCE [LARGE SCALE GENOMIC DNA]</scope>
    <source>
        <strain evidence="3 4">B-S-A6</strain>
    </source>
</reference>
<name>A0ABT6S7J7_9ACTN</name>
<evidence type="ECO:0000259" key="2">
    <source>
        <dbReference type="SMART" id="SM00849"/>
    </source>
</evidence>
<dbReference type="PANTHER" id="PTHR43223:SF2">
    <property type="entry name" value="METALLO-BETA-LACTAMASE DOMAIN-CONTAINING PROTEIN"/>
    <property type="match status" value="1"/>
</dbReference>
<dbReference type="Proteomes" id="UP001223978">
    <property type="component" value="Unassembled WGS sequence"/>
</dbReference>
<dbReference type="SUPFAM" id="SSF56281">
    <property type="entry name" value="Metallo-hydrolase/oxidoreductase"/>
    <property type="match status" value="1"/>
</dbReference>
<dbReference type="PANTHER" id="PTHR43223">
    <property type="entry name" value="ALKYL/ARYL-SULFATASE"/>
    <property type="match status" value="1"/>
</dbReference>
<sequence length="449" mass="48851">MSDSSSAASVRTEDRSTPADRQLGPGAHALMRQNFGNIGNAQFQHIAAREVAAPHPPQVVEVAPRTFLIQPGMANVALFETDEGLLLVDAGCAGDGPALLQAVRHISQRPLHTVVFTHGHVDHAFGLWAFLEAGERPRVVAHENLLGHYARYAKTAGLNAAINGQRPGANGRSWPSAPEDFVVPDITFRDSLELRIGGERFVVRHAKGETDDAAWVWAPQRRVIAAGDLVVGYLPNAGNPRKVQRYAEEWADAAEEMAALDADCVITGHGDCVRGSDAIRDELLTMAACLRHIVRHALDGLNAGLRPDEIVQSLAVPEHLTAHPRLQPGYDRPEFICRNVIRRYGGWWDGHAAHLLPAPVAAQAREICQLAGGVTALANRARELADSDLQLACHLAEWAYLAEPQSEAAQTSYVEVFGRRREAEPSLMGKLAFSEPHRRVAAERTKSGR</sequence>
<keyword evidence="4" id="KW-1185">Reference proteome</keyword>
<feature type="domain" description="Metallo-beta-lactamase" evidence="2">
    <location>
        <begin position="73"/>
        <end position="269"/>
    </location>
</feature>
<accession>A0ABT6S7J7</accession>
<dbReference type="Gene3D" id="3.60.15.10">
    <property type="entry name" value="Ribonuclease Z/Hydroxyacylglutathione hydrolase-like"/>
    <property type="match status" value="1"/>
</dbReference>
<gene>
    <name evidence="3" type="ORF">QIS96_09585</name>
</gene>
<dbReference type="Pfam" id="PF14863">
    <property type="entry name" value="Alkyl_sulf_dimr"/>
    <property type="match status" value="1"/>
</dbReference>
<evidence type="ECO:0000313" key="3">
    <source>
        <dbReference type="EMBL" id="MDI3404072.1"/>
    </source>
</evidence>
<evidence type="ECO:0000313" key="4">
    <source>
        <dbReference type="Proteomes" id="UP001223978"/>
    </source>
</evidence>